<dbReference type="EMBL" id="LFRF01000001">
    <property type="protein sequence ID" value="KND94730.1"/>
    <property type="molecule type" value="Genomic_DNA"/>
</dbReference>
<comment type="caution">
    <text evidence="1">The sequence shown here is derived from an EMBL/GenBank/DDBJ whole genome shotgun (WGS) entry which is preliminary data.</text>
</comment>
<organism evidence="1 2">
    <name type="scientific">Tolypocladium ophioglossoides (strain CBS 100239)</name>
    <name type="common">Snaketongue truffleclub</name>
    <name type="synonym">Elaphocordyceps ophioglossoides</name>
    <dbReference type="NCBI Taxonomy" id="1163406"/>
    <lineage>
        <taxon>Eukaryota</taxon>
        <taxon>Fungi</taxon>
        <taxon>Dikarya</taxon>
        <taxon>Ascomycota</taxon>
        <taxon>Pezizomycotina</taxon>
        <taxon>Sordariomycetes</taxon>
        <taxon>Hypocreomycetidae</taxon>
        <taxon>Hypocreales</taxon>
        <taxon>Ophiocordycipitaceae</taxon>
        <taxon>Tolypocladium</taxon>
    </lineage>
</organism>
<keyword evidence="2" id="KW-1185">Reference proteome</keyword>
<evidence type="ECO:0000313" key="1">
    <source>
        <dbReference type="EMBL" id="KND94730.1"/>
    </source>
</evidence>
<gene>
    <name evidence="1" type="ORF">TOPH_00362</name>
</gene>
<proteinExistence type="predicted"/>
<name>A0A0L0NLW9_TOLOC</name>
<evidence type="ECO:0000313" key="2">
    <source>
        <dbReference type="Proteomes" id="UP000036947"/>
    </source>
</evidence>
<accession>A0A0L0NLW9</accession>
<sequence>GSKALPQPAHLLLNSIIPAPILYCTKHGKSLYKMKFTLSALTTSLLVSSLGPDVVAAHPKNLCTLTGYYDLQIVVGSGGPGQAPASSTRTWFGITVHGGKEKEFQGNSIGGRWQVIPSSKTGTAMDVSYVAQFLVGSYGSCKVSYNGKETSGKSLPGNGHGLGQNSAKCAVTFAC</sequence>
<feature type="non-terminal residue" evidence="1">
    <location>
        <position position="1"/>
    </location>
</feature>
<dbReference type="OrthoDB" id="5399720at2759"/>
<protein>
    <submittedName>
        <fullName evidence="1">Uncharacterized protein</fullName>
    </submittedName>
</protein>
<dbReference type="Proteomes" id="UP000036947">
    <property type="component" value="Unassembled WGS sequence"/>
</dbReference>
<dbReference type="AlphaFoldDB" id="A0A0L0NLW9"/>
<reference evidence="1 2" key="1">
    <citation type="journal article" date="2015" name="BMC Genomics">
        <title>The genome of the truffle-parasite Tolypocladium ophioglossoides and the evolution of antifungal peptaibiotics.</title>
        <authorList>
            <person name="Quandt C.A."/>
            <person name="Bushley K.E."/>
            <person name="Spatafora J.W."/>
        </authorList>
    </citation>
    <scope>NUCLEOTIDE SEQUENCE [LARGE SCALE GENOMIC DNA]</scope>
    <source>
        <strain evidence="1 2">CBS 100239</strain>
    </source>
</reference>